<dbReference type="EMBL" id="CP030941">
    <property type="protein sequence ID" value="UUP16715.1"/>
    <property type="molecule type" value="Genomic_DNA"/>
</dbReference>
<evidence type="ECO:0008006" key="4">
    <source>
        <dbReference type="Google" id="ProtNLM"/>
    </source>
</evidence>
<reference evidence="2 3" key="1">
    <citation type="submission" date="2018-07" db="EMBL/GenBank/DDBJ databases">
        <title>Genome sequence of Nitratireductor thuwali#1536.</title>
        <authorList>
            <person name="Michoud G."/>
            <person name="Merlino G."/>
            <person name="Sefrji F.O."/>
            <person name="Daffonchio D."/>
        </authorList>
    </citation>
    <scope>NUCLEOTIDE SEQUENCE [LARGE SCALE GENOMIC DNA]</scope>
    <source>
        <strain evidence="3">Nit1536</strain>
    </source>
</reference>
<keyword evidence="1" id="KW-0732">Signal</keyword>
<keyword evidence="3" id="KW-1185">Reference proteome</keyword>
<name>A0ABY5MFA7_9HYPH</name>
<evidence type="ECO:0000313" key="3">
    <source>
        <dbReference type="Proteomes" id="UP001342418"/>
    </source>
</evidence>
<accession>A0ABY5MFA7</accession>
<feature type="signal peptide" evidence="1">
    <location>
        <begin position="1"/>
        <end position="23"/>
    </location>
</feature>
<dbReference type="RefSeq" id="WP_338529120.1">
    <property type="nucleotide sequence ID" value="NZ_CP030941.1"/>
</dbReference>
<evidence type="ECO:0000256" key="1">
    <source>
        <dbReference type="SAM" id="SignalP"/>
    </source>
</evidence>
<sequence length="160" mass="17557">MRLLLANALIATCLTAMPGSAQDAPDLDNADPDAPSVLIEERPAVTESDTDEIDEKPTIFVQLNGVWAPSEEACPESQADAGNDGTLLVTDTMIRFQNATCSIRDIQTQNSEATVSTRCATPDGYEWRGMTLIRQSTDRMTLVYPENGDQQHRAELLRCR</sequence>
<gene>
    <name evidence="2" type="ORF">NTH_01162</name>
</gene>
<organism evidence="2 3">
    <name type="scientific">Nitratireductor thuwali</name>
    <dbReference type="NCBI Taxonomy" id="2267699"/>
    <lineage>
        <taxon>Bacteria</taxon>
        <taxon>Pseudomonadati</taxon>
        <taxon>Pseudomonadota</taxon>
        <taxon>Alphaproteobacteria</taxon>
        <taxon>Hyphomicrobiales</taxon>
        <taxon>Phyllobacteriaceae</taxon>
        <taxon>Nitratireductor</taxon>
    </lineage>
</organism>
<feature type="chain" id="PRO_5045150241" description="Alkaline proteinase inhibitor/ Outer membrane lipoprotein Omp19 domain-containing protein" evidence="1">
    <location>
        <begin position="24"/>
        <end position="160"/>
    </location>
</feature>
<dbReference type="Proteomes" id="UP001342418">
    <property type="component" value="Chromosome"/>
</dbReference>
<evidence type="ECO:0000313" key="2">
    <source>
        <dbReference type="EMBL" id="UUP16715.1"/>
    </source>
</evidence>
<protein>
    <recommendedName>
        <fullName evidence="4">Alkaline proteinase inhibitor/ Outer membrane lipoprotein Omp19 domain-containing protein</fullName>
    </recommendedName>
</protein>
<proteinExistence type="predicted"/>